<accession>A0AAE0Y0M3</accession>
<evidence type="ECO:0000313" key="1">
    <source>
        <dbReference type="EMBL" id="KAK3728822.1"/>
    </source>
</evidence>
<dbReference type="AlphaFoldDB" id="A0AAE0Y0M3"/>
<keyword evidence="2" id="KW-1185">Reference proteome</keyword>
<dbReference type="EMBL" id="JAWDGP010007172">
    <property type="protein sequence ID" value="KAK3728822.1"/>
    <property type="molecule type" value="Genomic_DNA"/>
</dbReference>
<reference evidence="1" key="1">
    <citation type="journal article" date="2023" name="G3 (Bethesda)">
        <title>A reference genome for the long-term kleptoplast-retaining sea slug Elysia crispata morphotype clarki.</title>
        <authorList>
            <person name="Eastman K.E."/>
            <person name="Pendleton A.L."/>
            <person name="Shaikh M.A."/>
            <person name="Suttiyut T."/>
            <person name="Ogas R."/>
            <person name="Tomko P."/>
            <person name="Gavelis G."/>
            <person name="Widhalm J.R."/>
            <person name="Wisecaver J.H."/>
        </authorList>
    </citation>
    <scope>NUCLEOTIDE SEQUENCE</scope>
    <source>
        <strain evidence="1">ECLA1</strain>
    </source>
</reference>
<sequence length="167" mass="18490">MNKLHSQLRSRKHGFDYCSTCVVCVCEVGEYCWLETELEVSHCLMSENVTCSTRESPTPISEDESTDLIALALFAFITGSGVYTLRFQFEHPGAVGCTVYSAGNYCPPTVNSAVLFRSPSRKTTKLLELRAMVGTKITSVFLTVAACCILVHKASKFLVYRVGRIWG</sequence>
<proteinExistence type="predicted"/>
<name>A0AAE0Y0M3_9GAST</name>
<protein>
    <submittedName>
        <fullName evidence="1">Uncharacterized protein</fullName>
    </submittedName>
</protein>
<gene>
    <name evidence="1" type="ORF">RRG08_013544</name>
</gene>
<evidence type="ECO:0000313" key="2">
    <source>
        <dbReference type="Proteomes" id="UP001283361"/>
    </source>
</evidence>
<comment type="caution">
    <text evidence="1">The sequence shown here is derived from an EMBL/GenBank/DDBJ whole genome shotgun (WGS) entry which is preliminary data.</text>
</comment>
<dbReference type="Proteomes" id="UP001283361">
    <property type="component" value="Unassembled WGS sequence"/>
</dbReference>
<organism evidence="1 2">
    <name type="scientific">Elysia crispata</name>
    <name type="common">lettuce slug</name>
    <dbReference type="NCBI Taxonomy" id="231223"/>
    <lineage>
        <taxon>Eukaryota</taxon>
        <taxon>Metazoa</taxon>
        <taxon>Spiralia</taxon>
        <taxon>Lophotrochozoa</taxon>
        <taxon>Mollusca</taxon>
        <taxon>Gastropoda</taxon>
        <taxon>Heterobranchia</taxon>
        <taxon>Euthyneura</taxon>
        <taxon>Panpulmonata</taxon>
        <taxon>Sacoglossa</taxon>
        <taxon>Placobranchoidea</taxon>
        <taxon>Plakobranchidae</taxon>
        <taxon>Elysia</taxon>
    </lineage>
</organism>